<name>A0A429ZRA2_9ENTE</name>
<dbReference type="PANTHER" id="PTHR30086:SF20">
    <property type="entry name" value="ARGININE EXPORTER PROTEIN ARGO-RELATED"/>
    <property type="match status" value="1"/>
</dbReference>
<feature type="transmembrane region" description="Helical" evidence="6">
    <location>
        <begin position="140"/>
        <end position="168"/>
    </location>
</feature>
<accession>A0A429ZRA2</accession>
<keyword evidence="5 6" id="KW-0472">Membrane</keyword>
<comment type="caution">
    <text evidence="7">The sequence shown here is derived from an EMBL/GenBank/DDBJ whole genome shotgun (WGS) entry which is preliminary data.</text>
</comment>
<dbReference type="OrthoDB" id="9784202at2"/>
<dbReference type="PANTHER" id="PTHR30086">
    <property type="entry name" value="ARGININE EXPORTER PROTEIN ARGO"/>
    <property type="match status" value="1"/>
</dbReference>
<feature type="transmembrane region" description="Helical" evidence="6">
    <location>
        <begin position="6"/>
        <end position="25"/>
    </location>
</feature>
<feature type="transmembrane region" description="Helical" evidence="6">
    <location>
        <begin position="67"/>
        <end position="86"/>
    </location>
</feature>
<dbReference type="RefSeq" id="WP_125955623.1">
    <property type="nucleotide sequence ID" value="NZ_JAQEJV010000001.1"/>
</dbReference>
<proteinExistence type="predicted"/>
<protein>
    <recommendedName>
        <fullName evidence="9">Lysine transporter LysE</fullName>
    </recommendedName>
</protein>
<dbReference type="GO" id="GO:0005886">
    <property type="term" value="C:plasma membrane"/>
    <property type="evidence" value="ECO:0007669"/>
    <property type="project" value="UniProtKB-SubCell"/>
</dbReference>
<keyword evidence="2" id="KW-1003">Cell membrane</keyword>
<evidence type="ECO:0000256" key="3">
    <source>
        <dbReference type="ARBA" id="ARBA00022692"/>
    </source>
</evidence>
<feature type="transmembrane region" description="Helical" evidence="6">
    <location>
        <begin position="180"/>
        <end position="198"/>
    </location>
</feature>
<evidence type="ECO:0000313" key="7">
    <source>
        <dbReference type="EMBL" id="RST96226.1"/>
    </source>
</evidence>
<keyword evidence="3 6" id="KW-0812">Transmembrane</keyword>
<sequence>MNNYVNFLFLTVVLVIIPGPDYILITKNTLEFGKLAGFKTIFGTCTALMCHTLFSIIGLSALLVKSAILFSIVKYIGAGYLIYLGMKSLLTKQDSTQQQEKATKTNFYSQGLVTNLFNPKIAVFFLTFLPQFVDASTGTWWHFGVLGITYISITFIIFGLYTLLLSRVRHFFEKNSTQTLINKSAGIILLFFGLKLMLSE</sequence>
<evidence type="ECO:0000256" key="5">
    <source>
        <dbReference type="ARBA" id="ARBA00023136"/>
    </source>
</evidence>
<feature type="transmembrane region" description="Helical" evidence="6">
    <location>
        <begin position="37"/>
        <end position="61"/>
    </location>
</feature>
<dbReference type="AlphaFoldDB" id="A0A429ZRA2"/>
<dbReference type="PIRSF" id="PIRSF006324">
    <property type="entry name" value="LeuE"/>
    <property type="match status" value="1"/>
</dbReference>
<reference evidence="7 8" key="1">
    <citation type="submission" date="2017-05" db="EMBL/GenBank/DDBJ databases">
        <title>Vagococcus spp. assemblies.</title>
        <authorList>
            <person name="Gulvik C.A."/>
        </authorList>
    </citation>
    <scope>NUCLEOTIDE SEQUENCE [LARGE SCALE GENOMIC DNA]</scope>
    <source>
        <strain evidence="7 8">SS1994</strain>
    </source>
</reference>
<dbReference type="GO" id="GO:0015171">
    <property type="term" value="F:amino acid transmembrane transporter activity"/>
    <property type="evidence" value="ECO:0007669"/>
    <property type="project" value="TreeGrafter"/>
</dbReference>
<evidence type="ECO:0008006" key="9">
    <source>
        <dbReference type="Google" id="ProtNLM"/>
    </source>
</evidence>
<evidence type="ECO:0000256" key="2">
    <source>
        <dbReference type="ARBA" id="ARBA00022475"/>
    </source>
</evidence>
<comment type="subcellular location">
    <subcellularLocation>
        <location evidence="1">Cell membrane</location>
        <topology evidence="1">Multi-pass membrane protein</topology>
    </subcellularLocation>
</comment>
<dbReference type="EMBL" id="NGJT01000001">
    <property type="protein sequence ID" value="RST96226.1"/>
    <property type="molecule type" value="Genomic_DNA"/>
</dbReference>
<keyword evidence="8" id="KW-1185">Reference proteome</keyword>
<evidence type="ECO:0000256" key="1">
    <source>
        <dbReference type="ARBA" id="ARBA00004651"/>
    </source>
</evidence>
<evidence type="ECO:0000256" key="6">
    <source>
        <dbReference type="SAM" id="Phobius"/>
    </source>
</evidence>
<feature type="transmembrane region" description="Helical" evidence="6">
    <location>
        <begin position="107"/>
        <end position="128"/>
    </location>
</feature>
<organism evidence="7 8">
    <name type="scientific">Vagococcus bubulae</name>
    <dbReference type="NCBI Taxonomy" id="1977868"/>
    <lineage>
        <taxon>Bacteria</taxon>
        <taxon>Bacillati</taxon>
        <taxon>Bacillota</taxon>
        <taxon>Bacilli</taxon>
        <taxon>Lactobacillales</taxon>
        <taxon>Enterococcaceae</taxon>
        <taxon>Vagococcus</taxon>
    </lineage>
</organism>
<keyword evidence="4 6" id="KW-1133">Transmembrane helix</keyword>
<evidence type="ECO:0000313" key="8">
    <source>
        <dbReference type="Proteomes" id="UP000288490"/>
    </source>
</evidence>
<dbReference type="Proteomes" id="UP000288490">
    <property type="component" value="Unassembled WGS sequence"/>
</dbReference>
<dbReference type="Pfam" id="PF01810">
    <property type="entry name" value="LysE"/>
    <property type="match status" value="1"/>
</dbReference>
<evidence type="ECO:0000256" key="4">
    <source>
        <dbReference type="ARBA" id="ARBA00022989"/>
    </source>
</evidence>
<dbReference type="InterPro" id="IPR001123">
    <property type="entry name" value="LeuE-type"/>
</dbReference>
<gene>
    <name evidence="7" type="ORF">CBF36_00400</name>
</gene>